<feature type="region of interest" description="Disordered" evidence="1">
    <location>
        <begin position="446"/>
        <end position="467"/>
    </location>
</feature>
<feature type="compositionally biased region" description="Basic and acidic residues" evidence="1">
    <location>
        <begin position="1"/>
        <end position="19"/>
    </location>
</feature>
<dbReference type="AlphaFoldDB" id="A0A2P5WJU4"/>
<reference evidence="2 3" key="1">
    <citation type="submission" date="2015-01" db="EMBL/GenBank/DDBJ databases">
        <title>Genome of allotetraploid Gossypium barbadense reveals genomic plasticity and fiber elongation in cotton evolution.</title>
        <authorList>
            <person name="Chen X."/>
            <person name="Liu X."/>
            <person name="Zhao B."/>
            <person name="Zheng H."/>
            <person name="Hu Y."/>
            <person name="Lu G."/>
            <person name="Yang C."/>
            <person name="Chen J."/>
            <person name="Shan C."/>
            <person name="Zhang L."/>
            <person name="Zhou Y."/>
            <person name="Wang L."/>
            <person name="Guo W."/>
            <person name="Bai Y."/>
            <person name="Ruan J."/>
            <person name="Shangguan X."/>
            <person name="Mao Y."/>
            <person name="Jiang J."/>
            <person name="Zhu Y."/>
            <person name="Lei J."/>
            <person name="Kang H."/>
            <person name="Chen S."/>
            <person name="He X."/>
            <person name="Wang R."/>
            <person name="Wang Y."/>
            <person name="Chen J."/>
            <person name="Wang L."/>
            <person name="Yu S."/>
            <person name="Wang B."/>
            <person name="Wei J."/>
            <person name="Song S."/>
            <person name="Lu X."/>
            <person name="Gao Z."/>
            <person name="Gu W."/>
            <person name="Deng X."/>
            <person name="Ma D."/>
            <person name="Wang S."/>
            <person name="Liang W."/>
            <person name="Fang L."/>
            <person name="Cai C."/>
            <person name="Zhu X."/>
            <person name="Zhou B."/>
            <person name="Zhang Y."/>
            <person name="Chen Z."/>
            <person name="Xu S."/>
            <person name="Zhu R."/>
            <person name="Wang S."/>
            <person name="Zhang T."/>
            <person name="Zhao G."/>
        </authorList>
    </citation>
    <scope>NUCLEOTIDE SEQUENCE [LARGE SCALE GENOMIC DNA]</scope>
    <source>
        <strain evidence="3">cv. Xinhai21</strain>
        <tissue evidence="2">Leaf</tissue>
    </source>
</reference>
<feature type="region of interest" description="Disordered" evidence="1">
    <location>
        <begin position="1"/>
        <end position="54"/>
    </location>
</feature>
<protein>
    <submittedName>
        <fullName evidence="2">Uncharacterized protein</fullName>
    </submittedName>
</protein>
<dbReference type="Proteomes" id="UP000239757">
    <property type="component" value="Unassembled WGS sequence"/>
</dbReference>
<dbReference type="EMBL" id="KZ667366">
    <property type="protein sequence ID" value="PPR91331.1"/>
    <property type="molecule type" value="Genomic_DNA"/>
</dbReference>
<dbReference type="OrthoDB" id="1685790at2759"/>
<name>A0A2P5WJU4_GOSBA</name>
<gene>
    <name evidence="2" type="ORF">GOBAR_AA29355</name>
</gene>
<proteinExistence type="predicted"/>
<sequence>MEPNPREHLNAMSAQDKEGFIAPEPELQQDNTMNKGRQEVNDDDPKQVEPSQTKTTKTVRYYHEKNKDVHEERSLWIEELYEWREHKLRTHDKPKLHQNKPDTSPNQLRVGNKVLLDAVDPHIVTTTQNEEIPLTILSIFPFGPVEVSHPKFGTFKHTRPGTRACLKPWPNKGRDTAVQDGRVEAGHDFLKTRVARWSRSHPRRDVGDWVLHWYELQLKFGTRSLNFHKLRRRSYFKYYAHDPSPQVVMTNNDDPGTIHFRLGGLVRAMSVPEFGVAVGLYTDEFMEEEDMNALPRNIHISPSLCWKAPEGLSTPPSLCYLHAILAYTLTGRRESTGVINTHDAYYLWCMANEHVTDLAYFITFVIRHQTERHRKGVISIGPYVTSLTRHFVLLDTVAQSSALTLIGQMSPQGIATMLHMRMIEHRRGIDPPQCRLLHAIDEEDLEDIPDDVPPQHEEPSTASSREQAVHAPASLSIFVLEGNVHLKYGG</sequence>
<evidence type="ECO:0000313" key="2">
    <source>
        <dbReference type="EMBL" id="PPR91331.1"/>
    </source>
</evidence>
<organism evidence="2 3">
    <name type="scientific">Gossypium barbadense</name>
    <name type="common">Sea Island cotton</name>
    <name type="synonym">Hibiscus barbadensis</name>
    <dbReference type="NCBI Taxonomy" id="3634"/>
    <lineage>
        <taxon>Eukaryota</taxon>
        <taxon>Viridiplantae</taxon>
        <taxon>Streptophyta</taxon>
        <taxon>Embryophyta</taxon>
        <taxon>Tracheophyta</taxon>
        <taxon>Spermatophyta</taxon>
        <taxon>Magnoliopsida</taxon>
        <taxon>eudicotyledons</taxon>
        <taxon>Gunneridae</taxon>
        <taxon>Pentapetalae</taxon>
        <taxon>rosids</taxon>
        <taxon>malvids</taxon>
        <taxon>Malvales</taxon>
        <taxon>Malvaceae</taxon>
        <taxon>Malvoideae</taxon>
        <taxon>Gossypium</taxon>
    </lineage>
</organism>
<feature type="compositionally biased region" description="Basic and acidic residues" evidence="1">
    <location>
        <begin position="36"/>
        <end position="47"/>
    </location>
</feature>
<evidence type="ECO:0000256" key="1">
    <source>
        <dbReference type="SAM" id="MobiDB-lite"/>
    </source>
</evidence>
<accession>A0A2P5WJU4</accession>
<evidence type="ECO:0000313" key="3">
    <source>
        <dbReference type="Proteomes" id="UP000239757"/>
    </source>
</evidence>